<accession>A0A9J5WCY7</accession>
<sequence length="64" mass="7078">MLLAVIRSTLCYQAFTVGTITGTLEVHPSRSSWTREMSSQCSNAHIKYGPNYLTTILNPAHVPL</sequence>
<dbReference type="AlphaFoldDB" id="A0A9J5WCY7"/>
<organism evidence="1 2">
    <name type="scientific">Solanum commersonii</name>
    <name type="common">Commerson's wild potato</name>
    <name type="synonym">Commerson's nightshade</name>
    <dbReference type="NCBI Taxonomy" id="4109"/>
    <lineage>
        <taxon>Eukaryota</taxon>
        <taxon>Viridiplantae</taxon>
        <taxon>Streptophyta</taxon>
        <taxon>Embryophyta</taxon>
        <taxon>Tracheophyta</taxon>
        <taxon>Spermatophyta</taxon>
        <taxon>Magnoliopsida</taxon>
        <taxon>eudicotyledons</taxon>
        <taxon>Gunneridae</taxon>
        <taxon>Pentapetalae</taxon>
        <taxon>asterids</taxon>
        <taxon>lamiids</taxon>
        <taxon>Solanales</taxon>
        <taxon>Solanaceae</taxon>
        <taxon>Solanoideae</taxon>
        <taxon>Solaneae</taxon>
        <taxon>Solanum</taxon>
    </lineage>
</organism>
<gene>
    <name evidence="1" type="ORF">H5410_062949</name>
</gene>
<protein>
    <submittedName>
        <fullName evidence="1">Uncharacterized protein</fullName>
    </submittedName>
</protein>
<keyword evidence="2" id="KW-1185">Reference proteome</keyword>
<reference evidence="1 2" key="1">
    <citation type="submission" date="2020-09" db="EMBL/GenBank/DDBJ databases">
        <title>De no assembly of potato wild relative species, Solanum commersonii.</title>
        <authorList>
            <person name="Cho K."/>
        </authorList>
    </citation>
    <scope>NUCLEOTIDE SEQUENCE [LARGE SCALE GENOMIC DNA]</scope>
    <source>
        <strain evidence="1">LZ3.2</strain>
        <tissue evidence="1">Leaf</tissue>
    </source>
</reference>
<comment type="caution">
    <text evidence="1">The sequence shown here is derived from an EMBL/GenBank/DDBJ whole genome shotgun (WGS) entry which is preliminary data.</text>
</comment>
<evidence type="ECO:0000313" key="2">
    <source>
        <dbReference type="Proteomes" id="UP000824120"/>
    </source>
</evidence>
<dbReference type="Proteomes" id="UP000824120">
    <property type="component" value="Chromosome 12"/>
</dbReference>
<dbReference type="EMBL" id="JACXVP010000012">
    <property type="protein sequence ID" value="KAG5573183.1"/>
    <property type="molecule type" value="Genomic_DNA"/>
</dbReference>
<dbReference type="OrthoDB" id="785457at2759"/>
<proteinExistence type="predicted"/>
<name>A0A9J5WCY7_SOLCO</name>
<evidence type="ECO:0000313" key="1">
    <source>
        <dbReference type="EMBL" id="KAG5573183.1"/>
    </source>
</evidence>